<dbReference type="Proteomes" id="UP000562254">
    <property type="component" value="Unassembled WGS sequence"/>
</dbReference>
<keyword evidence="3" id="KW-1185">Reference proteome</keyword>
<evidence type="ECO:0000256" key="1">
    <source>
        <dbReference type="SAM" id="MobiDB-lite"/>
    </source>
</evidence>
<gene>
    <name evidence="2" type="ORF">FHS88_003971</name>
</gene>
<reference evidence="2 3" key="1">
    <citation type="submission" date="2020-08" db="EMBL/GenBank/DDBJ databases">
        <title>Genomic Encyclopedia of Type Strains, Phase IV (KMG-IV): sequencing the most valuable type-strain genomes for metagenomic binning, comparative biology and taxonomic classification.</title>
        <authorList>
            <person name="Goeker M."/>
        </authorList>
    </citation>
    <scope>NUCLEOTIDE SEQUENCE [LARGE SCALE GENOMIC DNA]</scope>
    <source>
        <strain evidence="2 3">DSM 25895</strain>
    </source>
</reference>
<dbReference type="AlphaFoldDB" id="A0A840XX78"/>
<evidence type="ECO:0000313" key="2">
    <source>
        <dbReference type="EMBL" id="MBB5691810.1"/>
    </source>
</evidence>
<feature type="compositionally biased region" description="Polar residues" evidence="1">
    <location>
        <begin position="14"/>
        <end position="24"/>
    </location>
</feature>
<organism evidence="2 3">
    <name type="scientific">Neoroseomonas alkaliterrae</name>
    <dbReference type="NCBI Taxonomy" id="1452450"/>
    <lineage>
        <taxon>Bacteria</taxon>
        <taxon>Pseudomonadati</taxon>
        <taxon>Pseudomonadota</taxon>
        <taxon>Alphaproteobacteria</taxon>
        <taxon>Acetobacterales</taxon>
        <taxon>Acetobacteraceae</taxon>
        <taxon>Neoroseomonas</taxon>
    </lineage>
</organism>
<proteinExistence type="predicted"/>
<comment type="caution">
    <text evidence="2">The sequence shown here is derived from an EMBL/GenBank/DDBJ whole genome shotgun (WGS) entry which is preliminary data.</text>
</comment>
<protein>
    <submittedName>
        <fullName evidence="2">Uncharacterized protein</fullName>
    </submittedName>
</protein>
<sequence>MPTTAPVAIPTPQPGQRRQMSTSKDFVGLSQCRVQSG</sequence>
<name>A0A840XX78_9PROT</name>
<dbReference type="EMBL" id="JACIJE010000018">
    <property type="protein sequence ID" value="MBB5691810.1"/>
    <property type="molecule type" value="Genomic_DNA"/>
</dbReference>
<evidence type="ECO:0000313" key="3">
    <source>
        <dbReference type="Proteomes" id="UP000562254"/>
    </source>
</evidence>
<feature type="region of interest" description="Disordered" evidence="1">
    <location>
        <begin position="1"/>
        <end position="37"/>
    </location>
</feature>
<accession>A0A840XX78</accession>